<feature type="transmembrane region" description="Helical" evidence="1">
    <location>
        <begin position="38"/>
        <end position="58"/>
    </location>
</feature>
<organism evidence="2 3">
    <name type="scientific">Haloquadratum walsbyi J07HQW1</name>
    <dbReference type="NCBI Taxonomy" id="1238424"/>
    <lineage>
        <taxon>Archaea</taxon>
        <taxon>Methanobacteriati</taxon>
        <taxon>Methanobacteriota</taxon>
        <taxon>Stenosarchaea group</taxon>
        <taxon>Halobacteria</taxon>
        <taxon>Halobacteriales</taxon>
        <taxon>Haloferacaceae</taxon>
        <taxon>Haloquadratum</taxon>
    </lineage>
</organism>
<feature type="transmembrane region" description="Helical" evidence="1">
    <location>
        <begin position="64"/>
        <end position="85"/>
    </location>
</feature>
<feature type="transmembrane region" description="Helical" evidence="1">
    <location>
        <begin position="123"/>
        <end position="143"/>
    </location>
</feature>
<feature type="transmembrane region" description="Helical" evidence="1">
    <location>
        <begin position="211"/>
        <end position="231"/>
    </location>
</feature>
<name>U1N665_9EURY</name>
<dbReference type="EMBL" id="KE356560">
    <property type="protein sequence ID" value="ERG92145.1"/>
    <property type="molecule type" value="Genomic_DNA"/>
</dbReference>
<keyword evidence="1" id="KW-1133">Transmembrane helix</keyword>
<evidence type="ECO:0000313" key="2">
    <source>
        <dbReference type="EMBL" id="ERG92145.1"/>
    </source>
</evidence>
<keyword evidence="1" id="KW-0812">Transmembrane</keyword>
<evidence type="ECO:0000256" key="1">
    <source>
        <dbReference type="SAM" id="Phobius"/>
    </source>
</evidence>
<dbReference type="HOGENOM" id="CLU_066581_0_0_2"/>
<keyword evidence="1" id="KW-0472">Membrane</keyword>
<feature type="transmembrane region" description="Helical" evidence="1">
    <location>
        <begin position="243"/>
        <end position="262"/>
    </location>
</feature>
<sequence length="348" mass="40174">MTNDIEITNKNLVEYIAAIFGFNKLAQMLPGKDIKPSYLFIGFFSILDLAILQVYVHFTGGTHIFLRSPNVAIGYATVILGVFGIEYMSRSLNESISAVRVHERVEDYENSETQWIISWRTKIIIYIIGVIILYAHAIFNVGIPNQVTAVNLLFTWEFVLLPIIIEFTLTYISIHIRLPRQIKNTDMNMFFYDPRNMGGFAAVGVLLKRSYYLYTIALLMFFIYVYGRVFLSLGGYQPGLFDLIFFSTAWFIGLLSIAHSMYTMHRFMSNEKEDRIREIEEELHEALENPYDINNSTVDDPGKLEDAQRRLEQVRNTRVYPATFTMWSQIGISVFLPQLLQLTVQATL</sequence>
<evidence type="ECO:0000313" key="3">
    <source>
        <dbReference type="Proteomes" id="UP000030649"/>
    </source>
</evidence>
<gene>
    <name evidence="2" type="ORF">J07HQW1_02180</name>
</gene>
<protein>
    <submittedName>
        <fullName evidence="2">Uncharacterized protein</fullName>
    </submittedName>
</protein>
<reference evidence="2 3" key="1">
    <citation type="journal article" date="2013" name="PLoS ONE">
        <title>Assembly-driven community genomics of a hypersaline microbial ecosystem.</title>
        <authorList>
            <person name="Podell S."/>
            <person name="Ugalde J.A."/>
            <person name="Narasingarao P."/>
            <person name="Banfield J.F."/>
            <person name="Heidelberg K.B."/>
            <person name="Allen E.E."/>
        </authorList>
    </citation>
    <scope>NUCLEOTIDE SEQUENCE [LARGE SCALE GENOMIC DNA]</scope>
    <source>
        <strain evidence="3">J07HQW1</strain>
    </source>
</reference>
<dbReference type="Proteomes" id="UP000030649">
    <property type="component" value="Unassembled WGS sequence"/>
</dbReference>
<accession>U1N665</accession>
<feature type="transmembrane region" description="Helical" evidence="1">
    <location>
        <begin position="149"/>
        <end position="174"/>
    </location>
</feature>
<proteinExistence type="predicted"/>
<dbReference type="AlphaFoldDB" id="U1N665"/>